<evidence type="ECO:0000313" key="4">
    <source>
        <dbReference type="EMBL" id="KKI98180.1"/>
    </source>
</evidence>
<dbReference type="RefSeq" id="WP_017713337.1">
    <property type="nucleotide sequence ID" value="NZ_KB235939.1"/>
</dbReference>
<protein>
    <submittedName>
        <fullName evidence="4">ABC transporter ATP-binding protein</fullName>
    </submittedName>
</protein>
<dbReference type="InterPro" id="IPR003593">
    <property type="entry name" value="AAA+_ATPase"/>
</dbReference>
<evidence type="ECO:0000313" key="5">
    <source>
        <dbReference type="Proteomes" id="UP000034681"/>
    </source>
</evidence>
<dbReference type="Gene3D" id="3.40.50.300">
    <property type="entry name" value="P-loop containing nucleotide triphosphate hydrolases"/>
    <property type="match status" value="1"/>
</dbReference>
<dbReference type="SUPFAM" id="SSF52540">
    <property type="entry name" value="P-loop containing nucleoside triphosphate hydrolases"/>
    <property type="match status" value="1"/>
</dbReference>
<keyword evidence="2 4" id="KW-0067">ATP-binding</keyword>
<gene>
    <name evidence="4" type="ORF">PROH_21080</name>
</gene>
<proteinExistence type="predicted"/>
<dbReference type="SMART" id="SM00382">
    <property type="entry name" value="AAA"/>
    <property type="match status" value="1"/>
</dbReference>
<dbReference type="InterPro" id="IPR027417">
    <property type="entry name" value="P-loop_NTPase"/>
</dbReference>
<dbReference type="PANTHER" id="PTHR24220">
    <property type="entry name" value="IMPORT ATP-BINDING PROTEIN"/>
    <property type="match status" value="1"/>
</dbReference>
<evidence type="ECO:0000256" key="2">
    <source>
        <dbReference type="ARBA" id="ARBA00022840"/>
    </source>
</evidence>
<feature type="domain" description="ABC transporter" evidence="3">
    <location>
        <begin position="16"/>
        <end position="259"/>
    </location>
</feature>
<dbReference type="GO" id="GO:0005886">
    <property type="term" value="C:plasma membrane"/>
    <property type="evidence" value="ECO:0007669"/>
    <property type="project" value="TreeGrafter"/>
</dbReference>
<dbReference type="STRING" id="317619.GCA_000332315_03086"/>
<dbReference type="PROSITE" id="PS00211">
    <property type="entry name" value="ABC_TRANSPORTER_1"/>
    <property type="match status" value="1"/>
</dbReference>
<accession>A0A0M2PNI8</accession>
<dbReference type="GO" id="GO:0016887">
    <property type="term" value="F:ATP hydrolysis activity"/>
    <property type="evidence" value="ECO:0007669"/>
    <property type="project" value="InterPro"/>
</dbReference>
<dbReference type="InterPro" id="IPR017871">
    <property type="entry name" value="ABC_transporter-like_CS"/>
</dbReference>
<dbReference type="PROSITE" id="PS50893">
    <property type="entry name" value="ABC_TRANSPORTER_2"/>
    <property type="match status" value="1"/>
</dbReference>
<dbReference type="GO" id="GO:0022857">
    <property type="term" value="F:transmembrane transporter activity"/>
    <property type="evidence" value="ECO:0007669"/>
    <property type="project" value="TreeGrafter"/>
</dbReference>
<evidence type="ECO:0000259" key="3">
    <source>
        <dbReference type="PROSITE" id="PS50893"/>
    </source>
</evidence>
<name>A0A0M2PNI8_PROHO</name>
<comment type="caution">
    <text evidence="4">The sequence shown here is derived from an EMBL/GenBank/DDBJ whole genome shotgun (WGS) entry which is preliminary data.</text>
</comment>
<dbReference type="InterPro" id="IPR015854">
    <property type="entry name" value="ABC_transpr_LolD-like"/>
</dbReference>
<reference evidence="4" key="1">
    <citation type="submission" date="2012-04" db="EMBL/GenBank/DDBJ databases">
        <authorList>
            <person name="Borisov I.G."/>
            <person name="Ivanikova N.V."/>
            <person name="Pinevich A.V."/>
        </authorList>
    </citation>
    <scope>NUCLEOTIDE SEQUENCE</scope>
    <source>
        <strain evidence="4">CALU 1027</strain>
    </source>
</reference>
<keyword evidence="5" id="KW-1185">Reference proteome</keyword>
<dbReference type="Pfam" id="PF00005">
    <property type="entry name" value="ABC_tran"/>
    <property type="match status" value="1"/>
</dbReference>
<dbReference type="eggNOG" id="COG3638">
    <property type="taxonomic scope" value="Bacteria"/>
</dbReference>
<dbReference type="AlphaFoldDB" id="A0A0M2PNI8"/>
<dbReference type="Proteomes" id="UP000034681">
    <property type="component" value="Unassembled WGS sequence"/>
</dbReference>
<keyword evidence="1" id="KW-0547">Nucleotide-binding</keyword>
<dbReference type="PANTHER" id="PTHR24220:SF659">
    <property type="entry name" value="TRANSPORTER, PUTATIVE-RELATED"/>
    <property type="match status" value="1"/>
</dbReference>
<dbReference type="GO" id="GO:0005524">
    <property type="term" value="F:ATP binding"/>
    <property type="evidence" value="ECO:0007669"/>
    <property type="project" value="UniProtKB-KW"/>
</dbReference>
<dbReference type="EMBL" id="AJTX02000010">
    <property type="protein sequence ID" value="KKI98180.1"/>
    <property type="molecule type" value="Genomic_DNA"/>
</dbReference>
<evidence type="ECO:0000256" key="1">
    <source>
        <dbReference type="ARBA" id="ARBA00022741"/>
    </source>
</evidence>
<dbReference type="InterPro" id="IPR003439">
    <property type="entry name" value="ABC_transporter-like_ATP-bd"/>
</dbReference>
<sequence length="261" mass="27795">MGSVIVPIDPSSTPIFQLQGVYHCFGEFTALADVSLTIAAGERVALIGPSGAGKSTLLSLLNGSLRATAGKVAILGHALADLPPKQRRRIQRHLGTVYQQHHLVMNLAVIHNVNAGQLGRWSLGKAAVSLVWPQGVATAARALGQVGLADHLYGRTDRLSGGQQQRVALARVLVQDPLVILADEPVSSLDPARSQDIMELLCQLTLSQGKTLVVSLHDVDLALRYGTRIVGLRQGQLLFDAPPDQVTPALIQRLYALSPDA</sequence>
<organism evidence="4 5">
    <name type="scientific">Prochlorothrix hollandica PCC 9006 = CALU 1027</name>
    <dbReference type="NCBI Taxonomy" id="317619"/>
    <lineage>
        <taxon>Bacteria</taxon>
        <taxon>Bacillati</taxon>
        <taxon>Cyanobacteriota</taxon>
        <taxon>Cyanophyceae</taxon>
        <taxon>Prochlorotrichales</taxon>
        <taxon>Prochlorotrichaceae</taxon>
        <taxon>Prochlorothrix</taxon>
    </lineage>
</organism>